<dbReference type="Proteomes" id="UP000030687">
    <property type="component" value="Unassembled WGS sequence"/>
</dbReference>
<dbReference type="Pfam" id="PF00929">
    <property type="entry name" value="RNase_T"/>
    <property type="match status" value="1"/>
</dbReference>
<dbReference type="CDD" id="cd06127">
    <property type="entry name" value="DEDDh"/>
    <property type="match status" value="1"/>
</dbReference>
<keyword evidence="4" id="KW-0378">Hydrolase</keyword>
<evidence type="ECO:0000256" key="5">
    <source>
        <dbReference type="ARBA" id="ARBA00022839"/>
    </source>
</evidence>
<evidence type="ECO:0000256" key="2">
    <source>
        <dbReference type="ARBA" id="ARBA00022722"/>
    </source>
</evidence>
<keyword evidence="9" id="KW-1185">Reference proteome</keyword>
<dbReference type="PANTHER" id="PTHR30231">
    <property type="entry name" value="DNA POLYMERASE III SUBUNIT EPSILON"/>
    <property type="match status" value="1"/>
</dbReference>
<gene>
    <name evidence="8" type="ORF">CICLE_v10020652mg</name>
</gene>
<dbReference type="InterPro" id="IPR036397">
    <property type="entry name" value="RNaseH_sf"/>
</dbReference>
<evidence type="ECO:0000256" key="1">
    <source>
        <dbReference type="ARBA" id="ARBA00001946"/>
    </source>
</evidence>
<comment type="cofactor">
    <cofactor evidence="1">
        <name>Mg(2+)</name>
        <dbReference type="ChEBI" id="CHEBI:18420"/>
    </cofactor>
</comment>
<reference evidence="8 9" key="1">
    <citation type="submission" date="2013-10" db="EMBL/GenBank/DDBJ databases">
        <authorList>
            <consortium name="International Citrus Genome Consortium"/>
            <person name="Jenkins J."/>
            <person name="Schmutz J."/>
            <person name="Prochnik S."/>
            <person name="Rokhsar D."/>
            <person name="Gmitter F."/>
            <person name="Ollitrault P."/>
            <person name="Machado M."/>
            <person name="Talon M."/>
            <person name="Wincker P."/>
            <person name="Jaillon O."/>
            <person name="Morgante M."/>
        </authorList>
    </citation>
    <scope>NUCLEOTIDE SEQUENCE</scope>
    <source>
        <strain evidence="9">cv. Clemenules</strain>
    </source>
</reference>
<evidence type="ECO:0000313" key="8">
    <source>
        <dbReference type="EMBL" id="ESR53881.1"/>
    </source>
</evidence>
<organism evidence="8 9">
    <name type="scientific">Citrus clementina</name>
    <name type="common">Clementine</name>
    <name type="synonym">Citrus deliciosa x Citrus sinensis</name>
    <dbReference type="NCBI Taxonomy" id="85681"/>
    <lineage>
        <taxon>Eukaryota</taxon>
        <taxon>Viridiplantae</taxon>
        <taxon>Streptophyta</taxon>
        <taxon>Embryophyta</taxon>
        <taxon>Tracheophyta</taxon>
        <taxon>Spermatophyta</taxon>
        <taxon>Magnoliopsida</taxon>
        <taxon>eudicotyledons</taxon>
        <taxon>Gunneridae</taxon>
        <taxon>Pentapetalae</taxon>
        <taxon>rosids</taxon>
        <taxon>malvids</taxon>
        <taxon>Sapindales</taxon>
        <taxon>Rutaceae</taxon>
        <taxon>Aurantioideae</taxon>
        <taxon>Citrus</taxon>
    </lineage>
</organism>
<evidence type="ECO:0000259" key="7">
    <source>
        <dbReference type="SMART" id="SM00479"/>
    </source>
</evidence>
<keyword evidence="3" id="KW-0479">Metal-binding</keyword>
<dbReference type="EMBL" id="KI536661">
    <property type="protein sequence ID" value="ESR53881.1"/>
    <property type="molecule type" value="Genomic_DNA"/>
</dbReference>
<dbReference type="GO" id="GO:0046872">
    <property type="term" value="F:metal ion binding"/>
    <property type="evidence" value="ECO:0007669"/>
    <property type="project" value="UniProtKB-KW"/>
</dbReference>
<keyword evidence="2" id="KW-0540">Nuclease</keyword>
<proteinExistence type="predicted"/>
<feature type="domain" description="Exonuclease" evidence="7">
    <location>
        <begin position="9"/>
        <end position="183"/>
    </location>
</feature>
<dbReference type="InterPro" id="IPR013520">
    <property type="entry name" value="Ribonucl_H"/>
</dbReference>
<dbReference type="PANTHER" id="PTHR30231:SF4">
    <property type="entry name" value="PROTEIN NEN2"/>
    <property type="match status" value="1"/>
</dbReference>
<dbReference type="SMART" id="SM00479">
    <property type="entry name" value="EXOIII"/>
    <property type="match status" value="1"/>
</dbReference>
<dbReference type="GO" id="GO:0003676">
    <property type="term" value="F:nucleic acid binding"/>
    <property type="evidence" value="ECO:0007669"/>
    <property type="project" value="InterPro"/>
</dbReference>
<keyword evidence="6" id="KW-0460">Magnesium</keyword>
<dbReference type="GO" id="GO:0008408">
    <property type="term" value="F:3'-5' exonuclease activity"/>
    <property type="evidence" value="ECO:0007669"/>
    <property type="project" value="TreeGrafter"/>
</dbReference>
<protein>
    <recommendedName>
        <fullName evidence="7">Exonuclease domain-containing protein</fullName>
    </recommendedName>
</protein>
<evidence type="ECO:0000256" key="6">
    <source>
        <dbReference type="ARBA" id="ARBA00022842"/>
    </source>
</evidence>
<dbReference type="Gene3D" id="3.30.420.10">
    <property type="entry name" value="Ribonuclease H-like superfamily/Ribonuclease H"/>
    <property type="match status" value="1"/>
</dbReference>
<sequence length="257" mass="28387">MDPRQDRFEIAFFDVETAFPNPPGQRIAILEFGAILVCPKTLEELQPYSTLVRPADPSLISSLPERSNGITPDAVASAPPFADIADTVFDILHGRIWAGHNILEFDCARIREAFAEIGQPAPEPKGTIDSLALLTQRFGRRAGDMKLASLATYFGLGQQTHRSLEDVRMNLEVLKYCATVLFLESGLPDIFTVNRWEMCSAASVSEGSSGYARFMEPDEVSIPSTSVLVLSHCFPGVKFKKLNYCTMMLFCSFIVPV</sequence>
<dbReference type="AlphaFoldDB" id="V4TVD6"/>
<keyword evidence="5" id="KW-0269">Exonuclease</keyword>
<accession>V4TVD6</accession>
<dbReference type="Gramene" id="ESR53881">
    <property type="protein sequence ID" value="ESR53881"/>
    <property type="gene ID" value="CICLE_v10020652mg"/>
</dbReference>
<dbReference type="FunFam" id="3.30.420.10:FF:000040">
    <property type="entry name" value="Exonuclease family protein"/>
    <property type="match status" value="1"/>
</dbReference>
<evidence type="ECO:0000256" key="4">
    <source>
        <dbReference type="ARBA" id="ARBA00022801"/>
    </source>
</evidence>
<evidence type="ECO:0000256" key="3">
    <source>
        <dbReference type="ARBA" id="ARBA00022723"/>
    </source>
</evidence>
<name>V4TVD6_CITCL</name>
<evidence type="ECO:0000313" key="9">
    <source>
        <dbReference type="Proteomes" id="UP000030687"/>
    </source>
</evidence>
<dbReference type="SUPFAM" id="SSF53098">
    <property type="entry name" value="Ribonuclease H-like"/>
    <property type="match status" value="1"/>
</dbReference>
<dbReference type="InterPro" id="IPR012337">
    <property type="entry name" value="RNaseH-like_sf"/>
</dbReference>